<dbReference type="PANTHER" id="PTHR45756:SF1">
    <property type="entry name" value="PROTEIN KINASE DOMAIN CONTAINING PROTEIN"/>
    <property type="match status" value="1"/>
</dbReference>
<evidence type="ECO:0000313" key="7">
    <source>
        <dbReference type="EMBL" id="ELP87958.1"/>
    </source>
</evidence>
<dbReference type="SMART" id="SM00261">
    <property type="entry name" value="FU"/>
    <property type="match status" value="24"/>
</dbReference>
<reference evidence="7 8" key="1">
    <citation type="submission" date="2012-10" db="EMBL/GenBank/DDBJ databases">
        <authorList>
            <person name="Zafar N."/>
            <person name="Inman J."/>
            <person name="Hall N."/>
            <person name="Lorenzi H."/>
            <person name="Caler E."/>
        </authorList>
    </citation>
    <scope>NUCLEOTIDE SEQUENCE [LARGE SCALE GENOMIC DNA]</scope>
    <source>
        <strain evidence="7 8">IP1</strain>
    </source>
</reference>
<dbReference type="SUPFAM" id="SSF57184">
    <property type="entry name" value="Growth factor receptor domain"/>
    <property type="match status" value="14"/>
</dbReference>
<dbReference type="OrthoDB" id="339325at2759"/>
<dbReference type="InterPro" id="IPR053215">
    <property type="entry name" value="TKL_Ser/Thr_kinase"/>
</dbReference>
<dbReference type="Proteomes" id="UP000014680">
    <property type="component" value="Unassembled WGS sequence"/>
</dbReference>
<dbReference type="GO" id="GO:0005524">
    <property type="term" value="F:ATP binding"/>
    <property type="evidence" value="ECO:0007669"/>
    <property type="project" value="UniProtKB-UniRule"/>
</dbReference>
<evidence type="ECO:0000256" key="5">
    <source>
        <dbReference type="SAM" id="Phobius"/>
    </source>
</evidence>
<dbReference type="InterPro" id="IPR006212">
    <property type="entry name" value="Furin_repeat"/>
</dbReference>
<feature type="binding site" evidence="4">
    <location>
        <position position="2338"/>
    </location>
    <ligand>
        <name>ATP</name>
        <dbReference type="ChEBI" id="CHEBI:30616"/>
    </ligand>
</feature>
<keyword evidence="2 4" id="KW-0547">Nucleotide-binding</keyword>
<keyword evidence="1" id="KW-0723">Serine/threonine-protein kinase</keyword>
<keyword evidence="5" id="KW-0812">Transmembrane</keyword>
<dbReference type="OMA" id="ADCYNGT"/>
<dbReference type="SMART" id="SM00181">
    <property type="entry name" value="EGF"/>
    <property type="match status" value="38"/>
</dbReference>
<dbReference type="SUPFAM" id="SSF56112">
    <property type="entry name" value="Protein kinase-like (PK-like)"/>
    <property type="match status" value="1"/>
</dbReference>
<dbReference type="InterPro" id="IPR000742">
    <property type="entry name" value="EGF"/>
</dbReference>
<keyword evidence="7" id="KW-0418">Kinase</keyword>
<evidence type="ECO:0000256" key="1">
    <source>
        <dbReference type="ARBA" id="ARBA00022527"/>
    </source>
</evidence>
<gene>
    <name evidence="7" type="ORF">EIN_418070</name>
</gene>
<keyword evidence="5" id="KW-0472">Membrane</keyword>
<dbReference type="InterPro" id="IPR008271">
    <property type="entry name" value="Ser/Thr_kinase_AS"/>
</dbReference>
<evidence type="ECO:0000256" key="2">
    <source>
        <dbReference type="ARBA" id="ARBA00022741"/>
    </source>
</evidence>
<accession>A0A0A1U1P1</accession>
<dbReference type="EMBL" id="KB206772">
    <property type="protein sequence ID" value="ELP87958.1"/>
    <property type="molecule type" value="Genomic_DNA"/>
</dbReference>
<dbReference type="InterPro" id="IPR009030">
    <property type="entry name" value="Growth_fac_rcpt_cys_sf"/>
</dbReference>
<keyword evidence="7" id="KW-0808">Transferase</keyword>
<keyword evidence="8" id="KW-1185">Reference proteome</keyword>
<keyword evidence="3 4" id="KW-0067">ATP-binding</keyword>
<dbReference type="CDD" id="cd13999">
    <property type="entry name" value="STKc_MAP3K-like"/>
    <property type="match status" value="1"/>
</dbReference>
<dbReference type="PROSITE" id="PS00107">
    <property type="entry name" value="PROTEIN_KINASE_ATP"/>
    <property type="match status" value="1"/>
</dbReference>
<dbReference type="EC" id="2.7.10.2" evidence="7"/>
<dbReference type="VEuPathDB" id="AmoebaDB:EIN_418070"/>
<dbReference type="Gene3D" id="2.10.220.10">
    <property type="entry name" value="Hormone Receptor, Insulin-like Growth Factor Receptor 1, Chain A, domain 2"/>
    <property type="match status" value="2"/>
</dbReference>
<evidence type="ECO:0000256" key="4">
    <source>
        <dbReference type="PROSITE-ProRule" id="PRU10141"/>
    </source>
</evidence>
<dbReference type="GO" id="GO:0004674">
    <property type="term" value="F:protein serine/threonine kinase activity"/>
    <property type="evidence" value="ECO:0007669"/>
    <property type="project" value="UniProtKB-KW"/>
</dbReference>
<dbReference type="KEGG" id="eiv:EIN_418070"/>
<dbReference type="PROSITE" id="PS00108">
    <property type="entry name" value="PROTEIN_KINASE_ST"/>
    <property type="match status" value="1"/>
</dbReference>
<dbReference type="Gene3D" id="3.30.200.20">
    <property type="entry name" value="Phosphorylase Kinase, domain 1"/>
    <property type="match status" value="1"/>
</dbReference>
<dbReference type="PROSITE" id="PS50011">
    <property type="entry name" value="PROTEIN_KINASE_DOM"/>
    <property type="match status" value="1"/>
</dbReference>
<dbReference type="Gene3D" id="1.10.510.10">
    <property type="entry name" value="Transferase(Phosphotransferase) domain 1"/>
    <property type="match status" value="1"/>
</dbReference>
<feature type="transmembrane region" description="Helical" evidence="5">
    <location>
        <begin position="2131"/>
        <end position="2160"/>
    </location>
</feature>
<dbReference type="InterPro" id="IPR000719">
    <property type="entry name" value="Prot_kinase_dom"/>
</dbReference>
<dbReference type="InterPro" id="IPR017441">
    <property type="entry name" value="Protein_kinase_ATP_BS"/>
</dbReference>
<dbReference type="Pfam" id="PF07714">
    <property type="entry name" value="PK_Tyr_Ser-Thr"/>
    <property type="match status" value="1"/>
</dbReference>
<dbReference type="GeneID" id="14886982"/>
<dbReference type="InterPro" id="IPR001245">
    <property type="entry name" value="Ser-Thr/Tyr_kinase_cat_dom"/>
</dbReference>
<dbReference type="InterPro" id="IPR011009">
    <property type="entry name" value="Kinase-like_dom_sf"/>
</dbReference>
<sequence length="2578" mass="284079">MCFSHTFVYSKGILFFPNETSVVLQCSVQTDIFLSISETLKTLDVVLNNSNLIFTNTEIQYNHVYTKSYSFTHSTPDSILEVSTQDFIGSISRIKSHIKSDKLCFGVYIENCEKCQFFSSSCSKCKEGYGVAQCSTGSQCLPQDQEGCVFTCRPYNYLTKENQCCPTHCSEQQCSTTTSGTCTKCEDGYTLLNSLCQKCTDLHCQTCDPSHLEICQKCESGYYLDNFMCYKCSENCLSCTTLDTCEMCKENHIFNAEKCVYCDPTCGGNCDLTTSNCKSCLSGYVFTTPLSEKCESCSSFDSNCLTCSPDFSRNCYICNSGFYPLISGKCTSCDVSCNSAKCSQTNGICSECAALYTKKESESVSCELCSSYDPNCQSCSKTARKCETCNLGYYPATTSPFKCKECDISCSKKCSTTTGYCTSCSDNYVLRLSDSITCELCSSFDTNCDRCATDFSRKCILCKEGYYINTATNRCVPCESSCLKCSKTDGICITCKSTYVPFEMPQKTCQSCTDFDSKCSKCADNSTRICTECSTGYYPSPPTHKCVTCHSTCSTDCDPMTGICKSCNSGYVFTNPASLQCIACREFDDHCSTCGTNGQRKCITCNTGYYPLSSGTCKTCETTCKANQCSNTTGNCNSCIDAYVITSPISPNCESCTTYDKNCLICSTTSQRKCIECNTKYYLNTASDYKCLSCSSSCGNGCDKVTGICNGCATNYVPKTTMDKECLLCSSFDSACVTCVSNERKCSQCTTNYYPSPTNFMCTTCDATCNKNCNTTNGDCKGCLENYVFSTEDTKKCVSCTSIDSHCSKCSSTFERKCTTCMSGYYPDTNGVCTPCDSTCKTCDATNGVCIACNDGRVFTSPKGKTCELCNTVIANCESCSASYERTCIACVTGKYPSNNICTDCNPTCTGMCRSNNGFCDTCISGYVITSPLSTTCVNCSVFDPLCDECTGDSTRTCKRCKENTYLTSSKNCRNCDTSCNNVCDSTTGKCTQCKSNYVYLEPLGLTCQECSSFDSNCETCATDFSRVCISCKAGSYLVNGRCQTCDSTCNKQCDKVTGACTGCLFNYIYSSTDPKKCVMCKDLDDNCNTCASNFSRNCISCTNKKYALNGKCVNCVLNDTCTNCDGSNGNCVTCQDNYVAVGGGSSACEKCSSFDSNCATCASDTSRKCVKCNSGYYPKTVDDYKCKACDTTCGGRCNTENGYCTGCKNNYVLINPSSYTCQSCTSFDSNCSTCSLDYSRKCLICKTGYYPGSDGVCKLCDTSCQGKCSTTTGICSSCNAGFVVTNPVSAKCITCTTFDSNCITCASDYSQKCVKCNINHYPDSTNGYKCRECDSSCSGLCNTENGKCFTCPSSYTPTNPVSSTCTLCSDFDSNCQKCSTIERKCVECKPNMYPYSTTSEKKCISCDSSCNGQCNVTTGECLACTSNCVYNPTNTSKCVSCDVLHSNCVICSSTFKNEKCITCKNKYFLDQNTNNCNLCNVIPNCDTCSTTEKKCITCVHPYYLSGGVCNTCAVGEFKNTESSCAQCIDRIDNCKYCNATSLNVAKCIECYAPYVPDTNGRCVLCAEGTYYNTKKCVPINSNCVTQLSEGRCTKCVEMGYITNGTCVTPTTCSSPNTITTTSCDCTEMIAVGSQCQQRVAHCKYEKVFSEHSECLSCDDNYNLIDVTCQVETNGSLIQNTVYFGCPNGQFLRNDNTCQECRNLGSVCTLYNNVYFDYLCKSTSIIDIEDFKCTEDANCAQIANNLCVKCSQLSTEIIKGKCSTCKVEKCETCNGGTCQKCVDGYLVYSPTQCVAVENVNCLRATSVGCVQCADGFYQTDSVNIEGKYDYCHSINAEEKCKHKDVKHDKCIECTDLYQLKDGVCKEKFDSILEENTTTFDITESIFNAEKNKNDTSKGDAKTEENNTENCLERTNKGCFRCADTYYNSDGICLPCTKNCKSCYNATYCTKCPEQYYLNLNMECQSSGQLAITCSLTLPNGAGCAICNDGYYKVSKDCLECDGSCKTCLISDECSSCKDDYFALPEESKLCFPKSNLTHCEEVTGTGCNNCSVGYYLEKRRCHKCMEHCEKCTSLNTCNMCTSKDYVLVDSVCKLYSTIEFCVSAENSKCTLCEGYHEPSEDGESCVKAVNYGVVVGIPITIVILLLIIALVVVLITLQVINKHKENKKTRNICTFVMARSNISMTKLNDNLVANKLKIKFDLDGEDLIPVDKDTRDLICIGNTSSHKIKLQFSVVEGCDYYEIRTIPALVTLKKGEACEFELYIKPLCCCEIKEDIMVIALDIQSGIQTTQKITVETITENSTKLNYRELEETKKLGEGSFGIVYKGKYRGNDVAIKKMKQTNGSEIKNENITEFENEIKMMDKFRSEFIIHFYGAVFVPNKICMVTEFAQFGSLNDLMKHKNKNDVPLHLRVKICLDAARGISYLHNNDILHRDIKPDNFLIVSLDQNVKVNGKLTDFGSSRNVNMMMTNMTFTKGVGTPTYMAPEVLKKEKYKKPADVYSFGITMFECFKWGDSYPKSEFKFPWKIAEFVTNGNRLKKPLDMPEHLFNIVEDCWKEKIRERCTIDKTVEMLQTYFN</sequence>
<protein>
    <submittedName>
        <fullName evidence="7">Protein serine/threonine kinase, putative</fullName>
        <ecNumber evidence="7">2.7.10.2</ecNumber>
    </submittedName>
</protein>
<dbReference type="GO" id="GO:0004715">
    <property type="term" value="F:non-membrane spanning protein tyrosine kinase activity"/>
    <property type="evidence" value="ECO:0007669"/>
    <property type="project" value="UniProtKB-EC"/>
</dbReference>
<organism evidence="7 8">
    <name type="scientific">Entamoeba invadens IP1</name>
    <dbReference type="NCBI Taxonomy" id="370355"/>
    <lineage>
        <taxon>Eukaryota</taxon>
        <taxon>Amoebozoa</taxon>
        <taxon>Evosea</taxon>
        <taxon>Archamoebae</taxon>
        <taxon>Mastigamoebida</taxon>
        <taxon>Entamoebidae</taxon>
        <taxon>Entamoeba</taxon>
    </lineage>
</organism>
<evidence type="ECO:0000259" key="6">
    <source>
        <dbReference type="PROSITE" id="PS50011"/>
    </source>
</evidence>
<feature type="domain" description="Protein kinase" evidence="6">
    <location>
        <begin position="2310"/>
        <end position="2577"/>
    </location>
</feature>
<evidence type="ECO:0000313" key="8">
    <source>
        <dbReference type="Proteomes" id="UP000014680"/>
    </source>
</evidence>
<dbReference type="PRINTS" id="PR00109">
    <property type="entry name" value="TYRKINASE"/>
</dbReference>
<dbReference type="SMART" id="SM00220">
    <property type="entry name" value="S_TKc"/>
    <property type="match status" value="1"/>
</dbReference>
<keyword evidence="5" id="KW-1133">Transmembrane helix</keyword>
<dbReference type="RefSeq" id="XP_004254729.1">
    <property type="nucleotide sequence ID" value="XM_004254681.1"/>
</dbReference>
<proteinExistence type="predicted"/>
<dbReference type="PANTHER" id="PTHR45756">
    <property type="entry name" value="PALMITOYLTRANSFERASE"/>
    <property type="match status" value="1"/>
</dbReference>
<name>A0A0A1U1P1_ENTIV</name>
<evidence type="ECO:0000256" key="3">
    <source>
        <dbReference type="ARBA" id="ARBA00022840"/>
    </source>
</evidence>